<protein>
    <submittedName>
        <fullName evidence="1">Uncharacterized protein</fullName>
    </submittedName>
</protein>
<gene>
    <name evidence="1" type="ORF">JYK14_24475</name>
</gene>
<name>A0ABT1DBH2_9PROT</name>
<evidence type="ECO:0000313" key="1">
    <source>
        <dbReference type="EMBL" id="MCO6419291.1"/>
    </source>
</evidence>
<sequence length="66" mass="6634">MKTLKEWGYLNTVTISAPQAAEATSEGAAAAKLADSISDILNGAWDIAGDLEEPVETGAGKGEGAA</sequence>
<comment type="caution">
    <text evidence="1">The sequence shown here is derived from an EMBL/GenBank/DDBJ whole genome shotgun (WGS) entry which is preliminary data.</text>
</comment>
<reference evidence="1 2" key="1">
    <citation type="submission" date="2021-12" db="EMBL/GenBank/DDBJ databases">
        <title>Siccirubricoccus leaddurans sp. nov., a high concentration Zn2+ tolerance bacterium.</title>
        <authorList>
            <person name="Cao Y."/>
        </authorList>
    </citation>
    <scope>NUCLEOTIDE SEQUENCE [LARGE SCALE GENOMIC DNA]</scope>
    <source>
        <strain evidence="1 2">KC 17139</strain>
    </source>
</reference>
<accession>A0ABT1DBH2</accession>
<evidence type="ECO:0000313" key="2">
    <source>
        <dbReference type="Proteomes" id="UP001523392"/>
    </source>
</evidence>
<dbReference type="RefSeq" id="WP_252955908.1">
    <property type="nucleotide sequence ID" value="NZ_JAFIRR010000185.1"/>
</dbReference>
<proteinExistence type="predicted"/>
<dbReference type="Proteomes" id="UP001523392">
    <property type="component" value="Unassembled WGS sequence"/>
</dbReference>
<organism evidence="1 2">
    <name type="scientific">Siccirubricoccus soli</name>
    <dbReference type="NCBI Taxonomy" id="2899147"/>
    <lineage>
        <taxon>Bacteria</taxon>
        <taxon>Pseudomonadati</taxon>
        <taxon>Pseudomonadota</taxon>
        <taxon>Alphaproteobacteria</taxon>
        <taxon>Acetobacterales</taxon>
        <taxon>Roseomonadaceae</taxon>
        <taxon>Siccirubricoccus</taxon>
    </lineage>
</organism>
<dbReference type="EMBL" id="JAFIRR010000185">
    <property type="protein sequence ID" value="MCO6419291.1"/>
    <property type="molecule type" value="Genomic_DNA"/>
</dbReference>
<keyword evidence="2" id="KW-1185">Reference proteome</keyword>